<keyword evidence="2" id="KW-1185">Reference proteome</keyword>
<reference evidence="1 2" key="1">
    <citation type="submission" date="2023-08" db="EMBL/GenBank/DDBJ databases">
        <authorList>
            <person name="Sharma P."/>
            <person name="Verma V."/>
            <person name="Mohan M.K."/>
            <person name="Dubey A.K."/>
        </authorList>
    </citation>
    <scope>NUCLEOTIDE SEQUENCE [LARGE SCALE GENOMIC DNA]</scope>
    <source>
        <strain evidence="1 2">ADP4</strain>
    </source>
</reference>
<evidence type="ECO:0000313" key="1">
    <source>
        <dbReference type="EMBL" id="MEF3113855.1"/>
    </source>
</evidence>
<comment type="caution">
    <text evidence="1">The sequence shown here is derived from an EMBL/GenBank/DDBJ whole genome shotgun (WGS) entry which is preliminary data.</text>
</comment>
<organism evidence="1 2">
    <name type="scientific">Streptomyces chrestomyceticus</name>
    <dbReference type="NCBI Taxonomy" id="68185"/>
    <lineage>
        <taxon>Bacteria</taxon>
        <taxon>Bacillati</taxon>
        <taxon>Actinomycetota</taxon>
        <taxon>Actinomycetes</taxon>
        <taxon>Kitasatosporales</taxon>
        <taxon>Streptomycetaceae</taxon>
        <taxon>Streptomyces</taxon>
    </lineage>
</organism>
<proteinExistence type="predicted"/>
<dbReference type="CDD" id="cd20235">
    <property type="entry name" value="PFM_spherulin-2a-like"/>
    <property type="match status" value="1"/>
</dbReference>
<gene>
    <name evidence="1" type="ORF">RB636_11720</name>
</gene>
<sequence>MSGITLEVDAAKTKEQSSARGYGTQVHEITDKEKQTFGIEPVAVEKAIEKMFHTDADVVGYGATEAEKAYLKMMGRSPVSSTLVVDKAEIIGIETKPLMVMETVLDNATSDTEATFDAGIHNEETNTVSHTWSKSDSITVSQSIQYGIKFLGTGGGGSTTLSYTHDWGSSKTETKDVTVGSSASVSVVLKPHQKKVAELWASKGTLKVRFTFKATLAGTILAGLKDSKDPKNFHAVDVNAVLSELGESLARTVTEDLEVGYYCNGQVKLTDAKDENLVFVLPQGFGTLEPLRLD</sequence>
<dbReference type="RefSeq" id="WP_331786434.1">
    <property type="nucleotide sequence ID" value="NZ_JAVFKM010000004.1"/>
</dbReference>
<protein>
    <submittedName>
        <fullName evidence="1">ETX/MTX2 family pore-forming toxin</fullName>
    </submittedName>
</protein>
<dbReference type="InterPro" id="IPR004991">
    <property type="entry name" value="Aerolysin-like"/>
</dbReference>
<evidence type="ECO:0000313" key="2">
    <source>
        <dbReference type="Proteomes" id="UP001348265"/>
    </source>
</evidence>
<accession>A0ABU7WSW2</accession>
<name>A0ABU7WSW2_9ACTN</name>
<dbReference type="Gene3D" id="2.170.15.10">
    <property type="entry name" value="Proaerolysin, chain A, domain 3"/>
    <property type="match status" value="1"/>
</dbReference>
<dbReference type="Proteomes" id="UP001348265">
    <property type="component" value="Unassembled WGS sequence"/>
</dbReference>
<dbReference type="EMBL" id="JAVFKM010000004">
    <property type="protein sequence ID" value="MEF3113855.1"/>
    <property type="molecule type" value="Genomic_DNA"/>
</dbReference>
<dbReference type="Pfam" id="PF03318">
    <property type="entry name" value="ETX_MTX2"/>
    <property type="match status" value="1"/>
</dbReference>
<dbReference type="SUPFAM" id="SSF56973">
    <property type="entry name" value="Aerolisin/ETX pore-forming domain"/>
    <property type="match status" value="1"/>
</dbReference>